<evidence type="ECO:0000256" key="12">
    <source>
        <dbReference type="ARBA" id="ARBA00037859"/>
    </source>
</evidence>
<reference evidence="14 15" key="1">
    <citation type="journal article" date="2016" name="Nat. Commun.">
        <title>Thousands of microbial genomes shed light on interconnected biogeochemical processes in an aquifer system.</title>
        <authorList>
            <person name="Anantharaman K."/>
            <person name="Brown C.T."/>
            <person name="Hug L.A."/>
            <person name="Sharon I."/>
            <person name="Castelle C.J."/>
            <person name="Probst A.J."/>
            <person name="Thomas B.C."/>
            <person name="Singh A."/>
            <person name="Wilkins M.J."/>
            <person name="Karaoz U."/>
            <person name="Brodie E.L."/>
            <person name="Williams K.H."/>
            <person name="Hubbard S.S."/>
            <person name="Banfield J.F."/>
        </authorList>
    </citation>
    <scope>NUCLEOTIDE SEQUENCE [LARGE SCALE GENOMIC DNA]</scope>
</reference>
<keyword evidence="3" id="KW-0812">Transmembrane</keyword>
<evidence type="ECO:0000256" key="1">
    <source>
        <dbReference type="ARBA" id="ARBA00001911"/>
    </source>
</evidence>
<dbReference type="UniPathway" id="UPA00796">
    <property type="reaction ID" value="UER00771"/>
</dbReference>
<evidence type="ECO:0000256" key="6">
    <source>
        <dbReference type="ARBA" id="ARBA00022989"/>
    </source>
</evidence>
<dbReference type="FunFam" id="3.40.50.720:FF:000065">
    <property type="entry name" value="UDP-glucuronic acid decarboxylase 1"/>
    <property type="match status" value="1"/>
</dbReference>
<keyword evidence="7" id="KW-0520">NAD</keyword>
<proteinExistence type="predicted"/>
<dbReference type="Pfam" id="PF01370">
    <property type="entry name" value="Epimerase"/>
    <property type="match status" value="1"/>
</dbReference>
<keyword evidence="4" id="KW-0210">Decarboxylase</keyword>
<dbReference type="STRING" id="1802385.A2856_01405"/>
<evidence type="ECO:0000256" key="4">
    <source>
        <dbReference type="ARBA" id="ARBA00022793"/>
    </source>
</evidence>
<dbReference type="SUPFAM" id="SSF51735">
    <property type="entry name" value="NAD(P)-binding Rossmann-fold domains"/>
    <property type="match status" value="1"/>
</dbReference>
<evidence type="ECO:0000313" key="14">
    <source>
        <dbReference type="EMBL" id="OGL66336.1"/>
    </source>
</evidence>
<comment type="cofactor">
    <cofactor evidence="1">
        <name>NAD(+)</name>
        <dbReference type="ChEBI" id="CHEBI:57540"/>
    </cofactor>
</comment>
<evidence type="ECO:0000256" key="7">
    <source>
        <dbReference type="ARBA" id="ARBA00023027"/>
    </source>
</evidence>
<keyword evidence="9" id="KW-0472">Membrane</keyword>
<evidence type="ECO:0000313" key="15">
    <source>
        <dbReference type="Proteomes" id="UP000177885"/>
    </source>
</evidence>
<gene>
    <name evidence="14" type="ORF">A2856_01405</name>
</gene>
<dbReference type="AlphaFoldDB" id="A0A1F7TK33"/>
<accession>A0A1F7TK33</accession>
<dbReference type="PANTHER" id="PTHR43078">
    <property type="entry name" value="UDP-GLUCURONIC ACID DECARBOXYLASE-RELATED"/>
    <property type="match status" value="1"/>
</dbReference>
<evidence type="ECO:0000256" key="9">
    <source>
        <dbReference type="ARBA" id="ARBA00023136"/>
    </source>
</evidence>
<feature type="domain" description="NAD-dependent epimerase/dehydratase" evidence="13">
    <location>
        <begin position="12"/>
        <end position="262"/>
    </location>
</feature>
<dbReference type="GO" id="GO:0048040">
    <property type="term" value="F:UDP-glucuronate decarboxylase activity"/>
    <property type="evidence" value="ECO:0007669"/>
    <property type="project" value="TreeGrafter"/>
</dbReference>
<keyword evidence="5" id="KW-0735">Signal-anchor</keyword>
<keyword evidence="8" id="KW-0333">Golgi apparatus</keyword>
<dbReference type="GO" id="GO:0070403">
    <property type="term" value="F:NAD+ binding"/>
    <property type="evidence" value="ECO:0007669"/>
    <property type="project" value="InterPro"/>
</dbReference>
<dbReference type="InterPro" id="IPR036291">
    <property type="entry name" value="NAD(P)-bd_dom_sf"/>
</dbReference>
<dbReference type="Gene3D" id="3.40.50.720">
    <property type="entry name" value="NAD(P)-binding Rossmann-like Domain"/>
    <property type="match status" value="1"/>
</dbReference>
<evidence type="ECO:0000259" key="13">
    <source>
        <dbReference type="Pfam" id="PF01370"/>
    </source>
</evidence>
<evidence type="ECO:0000256" key="11">
    <source>
        <dbReference type="ARBA" id="ARBA00023239"/>
    </source>
</evidence>
<dbReference type="InterPro" id="IPR044516">
    <property type="entry name" value="UXS-like"/>
</dbReference>
<evidence type="ECO:0000256" key="8">
    <source>
        <dbReference type="ARBA" id="ARBA00023034"/>
    </source>
</evidence>
<dbReference type="Proteomes" id="UP000177885">
    <property type="component" value="Unassembled WGS sequence"/>
</dbReference>
<name>A0A1F7TK33_9BACT</name>
<comment type="subcellular location">
    <subcellularLocation>
        <location evidence="2">Golgi apparatus membrane</location>
        <topology evidence="2">Single-pass type II membrane protein</topology>
    </subcellularLocation>
    <subcellularLocation>
        <location evidence="12">Golgi apparatus</location>
        <location evidence="12">Golgi stack membrane</location>
    </subcellularLocation>
</comment>
<evidence type="ECO:0000256" key="3">
    <source>
        <dbReference type="ARBA" id="ARBA00022692"/>
    </source>
</evidence>
<comment type="caution">
    <text evidence="14">The sequence shown here is derived from an EMBL/GenBank/DDBJ whole genome shotgun (WGS) entry which is preliminary data.</text>
</comment>
<dbReference type="GO" id="GO:0005737">
    <property type="term" value="C:cytoplasm"/>
    <property type="evidence" value="ECO:0007669"/>
    <property type="project" value="TreeGrafter"/>
</dbReference>
<keyword evidence="6" id="KW-1133">Transmembrane helix</keyword>
<sequence>MPSKPTYEKKNVLVTGGAGFVGSHLCERLLRDGNRVVCMDDFSTGTVRNIDNLLPNPDFQFIKQDVSDPFDLEKYTELSAFKIPFQGFQEIYHLACPTSIKQFDKFKIATLRANGIGNEHVLELARKYKAKILLTSSSVVYGTRRAERVFVEEGDLGTIDQLSARACYDEGRRFSETMFATYRQVHGLDARIARVFRTYGPRMPLNDGHLIPDFILNAIEGKDLVVYDHGKFRTSFAYVLDVVDGLIRLMNAGTDPGPVNIGSDVDMPIMQVAEMVVRMTQSQSKIVTGEDLLFLSELPLPRINKARELGWLPLVRFEDGLAKTVEYMKANRLLLSPV</sequence>
<dbReference type="GO" id="GO:0033320">
    <property type="term" value="P:UDP-D-xylose biosynthetic process"/>
    <property type="evidence" value="ECO:0007669"/>
    <property type="project" value="UniProtKB-UniPathway"/>
</dbReference>
<keyword evidence="10" id="KW-0325">Glycoprotein</keyword>
<dbReference type="GO" id="GO:0042732">
    <property type="term" value="P:D-xylose metabolic process"/>
    <property type="evidence" value="ECO:0007669"/>
    <property type="project" value="InterPro"/>
</dbReference>
<dbReference type="PANTHER" id="PTHR43078:SF6">
    <property type="entry name" value="UDP-GLUCURONIC ACID DECARBOXYLASE 1"/>
    <property type="match status" value="1"/>
</dbReference>
<dbReference type="InterPro" id="IPR001509">
    <property type="entry name" value="Epimerase_deHydtase"/>
</dbReference>
<evidence type="ECO:0000256" key="5">
    <source>
        <dbReference type="ARBA" id="ARBA00022968"/>
    </source>
</evidence>
<evidence type="ECO:0000256" key="10">
    <source>
        <dbReference type="ARBA" id="ARBA00023180"/>
    </source>
</evidence>
<keyword evidence="11" id="KW-0456">Lyase</keyword>
<evidence type="ECO:0000256" key="2">
    <source>
        <dbReference type="ARBA" id="ARBA00004323"/>
    </source>
</evidence>
<protein>
    <recommendedName>
        <fullName evidence="13">NAD-dependent epimerase/dehydratase domain-containing protein</fullName>
    </recommendedName>
</protein>
<dbReference type="EMBL" id="MGDT01000007">
    <property type="protein sequence ID" value="OGL66336.1"/>
    <property type="molecule type" value="Genomic_DNA"/>
</dbReference>
<organism evidence="14 15">
    <name type="scientific">Candidatus Uhrbacteria bacterium RIFCSPHIGHO2_01_FULL_63_20</name>
    <dbReference type="NCBI Taxonomy" id="1802385"/>
    <lineage>
        <taxon>Bacteria</taxon>
        <taxon>Candidatus Uhriibacteriota</taxon>
    </lineage>
</organism>